<dbReference type="InterPro" id="IPR000653">
    <property type="entry name" value="DegT/StrS_aminotransferase"/>
</dbReference>
<dbReference type="Gene3D" id="3.90.1150.10">
    <property type="entry name" value="Aspartate Aminotransferase, domain 1"/>
    <property type="match status" value="1"/>
</dbReference>
<dbReference type="CDD" id="cd00616">
    <property type="entry name" value="AHBA_syn"/>
    <property type="match status" value="1"/>
</dbReference>
<dbReference type="InterPro" id="IPR015422">
    <property type="entry name" value="PyrdxlP-dep_Trfase_small"/>
</dbReference>
<protein>
    <submittedName>
        <fullName evidence="2">DegT/DnrJ/EryC1/StrS family aminotransferase</fullName>
    </submittedName>
</protein>
<keyword evidence="2" id="KW-0808">Transferase</keyword>
<dbReference type="PANTHER" id="PTHR30244:SF34">
    <property type="entry name" value="DTDP-4-AMINO-4,6-DIDEOXYGALACTOSE TRANSAMINASE"/>
    <property type="match status" value="1"/>
</dbReference>
<dbReference type="PANTHER" id="PTHR30244">
    <property type="entry name" value="TRANSAMINASE"/>
    <property type="match status" value="1"/>
</dbReference>
<dbReference type="PIRSF" id="PIRSF000390">
    <property type="entry name" value="PLP_StrS"/>
    <property type="match status" value="1"/>
</dbReference>
<organism evidence="2 3">
    <name type="scientific">Halobaculum lipolyticum</name>
    <dbReference type="NCBI Taxonomy" id="3032001"/>
    <lineage>
        <taxon>Archaea</taxon>
        <taxon>Methanobacteriati</taxon>
        <taxon>Methanobacteriota</taxon>
        <taxon>Stenosarchaea group</taxon>
        <taxon>Halobacteria</taxon>
        <taxon>Halobacteriales</taxon>
        <taxon>Haloferacaceae</taxon>
        <taxon>Halobaculum</taxon>
    </lineage>
</organism>
<dbReference type="RefSeq" id="WP_284033369.1">
    <property type="nucleotide sequence ID" value="NZ_CP126155.1"/>
</dbReference>
<sequence length="373" mass="40338">MIPVANPDVGADEREGVLRVLESGQLADGEEVRAFEREFARFCGTDHAVATTNGTTALHAAFEALGIGEGDAVVTTPFSFVASANSVRHAGAEPVFADVEADTLNLDPERVAEVLDERDDVAAILAVHLYGMPADVAPLRELADEHDVFLVEDAAQAHGAEYEGETVGSLGDAACFSFYPTKNMTSGEGGMITTDDPEVAERARRFCDHGRTVGYRHGSVGHNFRMTSLCAAIGRAQLRKLSEYNLARRGNAAYLSDRLADGPVEPPTEPPGRRSVFHQYTVRSDHRDLLEAHLADCDVGSAVYYPLPIHEQPAYPDVDADLPVAERESDRVLSLPVHPSLSTDELERVVEAVRSFETSERVPEATAGERVDS</sequence>
<dbReference type="InterPro" id="IPR015424">
    <property type="entry name" value="PyrdxlP-dep_Trfase"/>
</dbReference>
<dbReference type="EMBL" id="JBHTAH010000002">
    <property type="protein sequence ID" value="MFC7068814.1"/>
    <property type="molecule type" value="Genomic_DNA"/>
</dbReference>
<name>A0ABD5WCX3_9EURY</name>
<dbReference type="GeneID" id="81126989"/>
<dbReference type="Gene3D" id="3.40.640.10">
    <property type="entry name" value="Type I PLP-dependent aspartate aminotransferase-like (Major domain)"/>
    <property type="match status" value="1"/>
</dbReference>
<proteinExistence type="inferred from homology"/>
<keyword evidence="3" id="KW-1185">Reference proteome</keyword>
<keyword evidence="2" id="KW-0032">Aminotransferase</keyword>
<evidence type="ECO:0000313" key="3">
    <source>
        <dbReference type="Proteomes" id="UP001596461"/>
    </source>
</evidence>
<dbReference type="SUPFAM" id="SSF53383">
    <property type="entry name" value="PLP-dependent transferases"/>
    <property type="match status" value="1"/>
</dbReference>
<evidence type="ECO:0000313" key="2">
    <source>
        <dbReference type="EMBL" id="MFC7068814.1"/>
    </source>
</evidence>
<accession>A0ABD5WCX3</accession>
<dbReference type="AlphaFoldDB" id="A0ABD5WCX3"/>
<dbReference type="GO" id="GO:0008483">
    <property type="term" value="F:transaminase activity"/>
    <property type="evidence" value="ECO:0007669"/>
    <property type="project" value="UniProtKB-KW"/>
</dbReference>
<comment type="caution">
    <text evidence="2">The sequence shown here is derived from an EMBL/GenBank/DDBJ whole genome shotgun (WGS) entry which is preliminary data.</text>
</comment>
<dbReference type="Pfam" id="PF01041">
    <property type="entry name" value="DegT_DnrJ_EryC1"/>
    <property type="match status" value="1"/>
</dbReference>
<dbReference type="InterPro" id="IPR015421">
    <property type="entry name" value="PyrdxlP-dep_Trfase_major"/>
</dbReference>
<keyword evidence="1" id="KW-0663">Pyridoxal phosphate</keyword>
<comment type="similarity">
    <text evidence="1">Belongs to the DegT/DnrJ/EryC1 family.</text>
</comment>
<gene>
    <name evidence="2" type="ORF">ACFQL9_04095</name>
</gene>
<evidence type="ECO:0000256" key="1">
    <source>
        <dbReference type="RuleBase" id="RU004508"/>
    </source>
</evidence>
<dbReference type="Proteomes" id="UP001596461">
    <property type="component" value="Unassembled WGS sequence"/>
</dbReference>
<reference evidence="2 3" key="1">
    <citation type="journal article" date="2019" name="Int. J. Syst. Evol. Microbiol.">
        <title>The Global Catalogue of Microorganisms (GCM) 10K type strain sequencing project: providing services to taxonomists for standard genome sequencing and annotation.</title>
        <authorList>
            <consortium name="The Broad Institute Genomics Platform"/>
            <consortium name="The Broad Institute Genome Sequencing Center for Infectious Disease"/>
            <person name="Wu L."/>
            <person name="Ma J."/>
        </authorList>
    </citation>
    <scope>NUCLEOTIDE SEQUENCE [LARGE SCALE GENOMIC DNA]</scope>
    <source>
        <strain evidence="2 3">DT31</strain>
    </source>
</reference>